<evidence type="ECO:0000313" key="2">
    <source>
        <dbReference type="Proteomes" id="UP000727962"/>
    </source>
</evidence>
<dbReference type="EMBL" id="JACOSL010000062">
    <property type="protein sequence ID" value="MBI1757440.1"/>
    <property type="molecule type" value="Genomic_DNA"/>
</dbReference>
<organism evidence="1 2">
    <name type="scientific">Fimbriimonas ginsengisoli</name>
    <dbReference type="NCBI Taxonomy" id="1005039"/>
    <lineage>
        <taxon>Bacteria</taxon>
        <taxon>Bacillati</taxon>
        <taxon>Armatimonadota</taxon>
        <taxon>Fimbriimonadia</taxon>
        <taxon>Fimbriimonadales</taxon>
        <taxon>Fimbriimonadaceae</taxon>
        <taxon>Fimbriimonas</taxon>
    </lineage>
</organism>
<protein>
    <submittedName>
        <fullName evidence="1">Uncharacterized protein</fullName>
    </submittedName>
</protein>
<gene>
    <name evidence="1" type="ORF">HYR64_10075</name>
</gene>
<sequence>MSLQSGLASKLALASLVVVAVAVTVVAQIPTRPAVRVTKPAVDQGPASSAFDLSVPGISDPYPNQKHEPLTIHGGEQPRVGSPILVSVSKANGEAFTFLSKPDAVTVYAPFYKTLKSSRMLDMYLYSFGTDRVHSDVTVDPKGSVMTIDLRCHRIDPDIAPGTRYERRPFLLIVCYRDPASGIVYRGETMLTLNGWVMD</sequence>
<dbReference type="Proteomes" id="UP000727962">
    <property type="component" value="Unassembled WGS sequence"/>
</dbReference>
<proteinExistence type="predicted"/>
<accession>A0A931PWK6</accession>
<name>A0A931PWK6_FIMGI</name>
<reference evidence="1" key="1">
    <citation type="submission" date="2020-07" db="EMBL/GenBank/DDBJ databases">
        <title>Huge and variable diversity of episymbiotic CPR bacteria and DPANN archaea in groundwater ecosystems.</title>
        <authorList>
            <person name="He C.Y."/>
            <person name="Keren R."/>
            <person name="Whittaker M."/>
            <person name="Farag I.F."/>
            <person name="Doudna J."/>
            <person name="Cate J.H.D."/>
            <person name="Banfield J.F."/>
        </authorList>
    </citation>
    <scope>NUCLEOTIDE SEQUENCE</scope>
    <source>
        <strain evidence="1">NC_groundwater_17_Pr7_B-0.1um_64_12</strain>
    </source>
</reference>
<evidence type="ECO:0000313" key="1">
    <source>
        <dbReference type="EMBL" id="MBI1757440.1"/>
    </source>
</evidence>
<comment type="caution">
    <text evidence="1">The sequence shown here is derived from an EMBL/GenBank/DDBJ whole genome shotgun (WGS) entry which is preliminary data.</text>
</comment>
<dbReference type="AlphaFoldDB" id="A0A931PWK6"/>